<dbReference type="CDD" id="cd08955">
    <property type="entry name" value="KR_2_FAS_SDR_x"/>
    <property type="match status" value="1"/>
</dbReference>
<feature type="active site" description="Proton acceptor; for dehydratase activity" evidence="6">
    <location>
        <position position="2501"/>
    </location>
</feature>
<comment type="caution">
    <text evidence="11">The sequence shown here is derived from an EMBL/GenBank/DDBJ whole genome shotgun (WGS) entry which is preliminary data.</text>
</comment>
<dbReference type="SMART" id="SM00825">
    <property type="entry name" value="PKS_KS"/>
    <property type="match status" value="2"/>
</dbReference>
<feature type="active site" description="Proton donor; for dehydratase activity" evidence="6">
    <location>
        <position position="2673"/>
    </location>
</feature>
<name>A0ABT8HI52_MYCAO</name>
<feature type="region of interest" description="N-terminal hotdog fold" evidence="6">
    <location>
        <begin position="2470"/>
        <end position="2591"/>
    </location>
</feature>
<evidence type="ECO:0000256" key="4">
    <source>
        <dbReference type="ARBA" id="ARBA00023268"/>
    </source>
</evidence>
<dbReference type="InterPro" id="IPR020843">
    <property type="entry name" value="ER"/>
</dbReference>
<feature type="domain" description="Ketosynthase family 3 (KS3)" evidence="9">
    <location>
        <begin position="1566"/>
        <end position="1991"/>
    </location>
</feature>
<dbReference type="InterPro" id="IPR020841">
    <property type="entry name" value="PKS_Beta-ketoAc_synthase_dom"/>
</dbReference>
<dbReference type="InterPro" id="IPR042104">
    <property type="entry name" value="PKS_dehydratase_sf"/>
</dbReference>
<feature type="region of interest" description="Disordered" evidence="7">
    <location>
        <begin position="456"/>
        <end position="475"/>
    </location>
</feature>
<dbReference type="InterPro" id="IPR049552">
    <property type="entry name" value="PKS_DH_N"/>
</dbReference>
<dbReference type="InterPro" id="IPR020807">
    <property type="entry name" value="PKS_DH"/>
</dbReference>
<gene>
    <name evidence="11" type="ORF">QYF68_21755</name>
</gene>
<dbReference type="SMART" id="SM01294">
    <property type="entry name" value="PKS_PP_betabranch"/>
    <property type="match status" value="2"/>
</dbReference>
<dbReference type="InterPro" id="IPR014030">
    <property type="entry name" value="Ketoacyl_synth_N"/>
</dbReference>
<dbReference type="SUPFAM" id="SSF53901">
    <property type="entry name" value="Thiolase-like"/>
    <property type="match status" value="2"/>
</dbReference>
<dbReference type="InterPro" id="IPR049551">
    <property type="entry name" value="PKS_DH_C"/>
</dbReference>
<dbReference type="PROSITE" id="PS50075">
    <property type="entry name" value="CARRIER"/>
    <property type="match status" value="2"/>
</dbReference>
<dbReference type="PROSITE" id="PS00606">
    <property type="entry name" value="KS3_1"/>
    <property type="match status" value="2"/>
</dbReference>
<keyword evidence="1" id="KW-0596">Phosphopantetheine</keyword>
<evidence type="ECO:0000256" key="6">
    <source>
        <dbReference type="PROSITE-ProRule" id="PRU01363"/>
    </source>
</evidence>
<accession>A0ABT8HI52</accession>
<dbReference type="SMART" id="SM00823">
    <property type="entry name" value="PKS_PP"/>
    <property type="match status" value="2"/>
</dbReference>
<dbReference type="InterPro" id="IPR011032">
    <property type="entry name" value="GroES-like_sf"/>
</dbReference>
<evidence type="ECO:0000313" key="11">
    <source>
        <dbReference type="EMBL" id="MDN4520428.1"/>
    </source>
</evidence>
<dbReference type="Pfam" id="PF02801">
    <property type="entry name" value="Ketoacyl-synt_C"/>
    <property type="match status" value="2"/>
</dbReference>
<dbReference type="Pfam" id="PF00550">
    <property type="entry name" value="PP-binding"/>
    <property type="match status" value="2"/>
</dbReference>
<proteinExistence type="predicted"/>
<dbReference type="PANTHER" id="PTHR43775">
    <property type="entry name" value="FATTY ACID SYNTHASE"/>
    <property type="match status" value="1"/>
</dbReference>
<feature type="region of interest" description="Disordered" evidence="7">
    <location>
        <begin position="3671"/>
        <end position="3703"/>
    </location>
</feature>
<keyword evidence="12" id="KW-1185">Reference proteome</keyword>
<dbReference type="InterPro" id="IPR049900">
    <property type="entry name" value="PKS_mFAS_DH"/>
</dbReference>
<dbReference type="Pfam" id="PF14765">
    <property type="entry name" value="PS-DH"/>
    <property type="match status" value="1"/>
</dbReference>
<feature type="domain" description="Carrier" evidence="8">
    <location>
        <begin position="1469"/>
        <end position="1546"/>
    </location>
</feature>
<dbReference type="SUPFAM" id="SSF51735">
    <property type="entry name" value="NAD(P)-binding Rossmann-fold domains"/>
    <property type="match status" value="5"/>
</dbReference>
<dbReference type="InterPro" id="IPR050091">
    <property type="entry name" value="PKS_NRPS_Biosynth_Enz"/>
</dbReference>
<dbReference type="PROSITE" id="PS01162">
    <property type="entry name" value="QOR_ZETA_CRYSTAL"/>
    <property type="match status" value="1"/>
</dbReference>
<dbReference type="SMART" id="SM00827">
    <property type="entry name" value="PKS_AT"/>
    <property type="match status" value="2"/>
</dbReference>
<dbReference type="InterPro" id="IPR016039">
    <property type="entry name" value="Thiolase-like"/>
</dbReference>
<evidence type="ECO:0000259" key="10">
    <source>
        <dbReference type="PROSITE" id="PS52019"/>
    </source>
</evidence>
<dbReference type="SMART" id="SM00829">
    <property type="entry name" value="PKS_ER"/>
    <property type="match status" value="1"/>
</dbReference>
<evidence type="ECO:0000256" key="3">
    <source>
        <dbReference type="ARBA" id="ARBA00022679"/>
    </source>
</evidence>
<dbReference type="Gene3D" id="3.30.70.3290">
    <property type="match status" value="2"/>
</dbReference>
<dbReference type="Gene3D" id="3.40.366.10">
    <property type="entry name" value="Malonyl-Coenzyme A Acyl Carrier Protein, domain 2"/>
    <property type="match status" value="2"/>
</dbReference>
<dbReference type="Gene3D" id="1.10.1200.10">
    <property type="entry name" value="ACP-like"/>
    <property type="match status" value="2"/>
</dbReference>
<dbReference type="Pfam" id="PF08240">
    <property type="entry name" value="ADH_N"/>
    <property type="match status" value="1"/>
</dbReference>
<feature type="domain" description="Ketosynthase family 3 (KS3)" evidence="9">
    <location>
        <begin position="26"/>
        <end position="452"/>
    </location>
</feature>
<sequence length="3703" mass="393420">MTDLQKRALQAIEVLRARVRELEGAGDGYAIVGYALRFPGAADADEFWDVLRGGRDAISEVPQDRWDIDDFYDADPEAAGKMVTRRAGFVEDVAGFDASFFGVSAREAMFMDPQHRLLLETAWRAVEHSGTAPSALAGTRTGVFMGLSTHDYLGMLTDNLTHDAIEAYLGTGTSPAAAIGRISYRLGLQGPAVAVDTACSSSLVAVHQACQALRLAECDVALAGGVNVLLSPATMINFSRARMLAPDGRCKTFDASADGYVRGEGCGVVVVKRLADAIRHGDRIRAVIRGTAVNQDGASGGLTVPNGAAQQRVITDALDNAGLTAADVDYLEAHGTGTPLGDPIEVQAAGAVLGVGRDQDRPLLIGSVKTNIGHLEAASGIAGLLKVVLSLEHGVLPKHLNFRSPSPHIPWDRLPVRIVDEPAPWTRNVRPRVAGISSFGFSGTNAHVLVEEGPLADSAGAAPQPAQSSAPGGFGMLPLSARTPDALAATAHRLRTWLAANPDASWPDLCFTAAVGRSHLRHRAALVVDSRSSVDELLGALAEDRPGPGLARGECGDPPKTAWLFTGQGSQYPGMGRELFETEPVYREVVTRCAEAAADVLERPLLDVMFDADGGEALRHTSYAQPALYAVEMGLARLWQSWGIEPDVVLGHSVGQYAAACVAGVMGLEDGAVLLAERGRLFGSLPEGGRMAAVFAPADRVESCTVDSPLLSVAAYNGDNTVLSGPAGDLERAVAGFSAAGVRCDWLDTSHAFHSALLDPVLEEFESCADRFEFGTPQRTLVCNRSGEVLSRHARLDGQYWRRHARQPVRFAESVRTLADLGCRLLMEIGPQPVLTAAAMRTWPGTVTAPRVAASMRRKGSDRRQITEALAQAYVAGHRPDTAARQHGRGRLLDLPTYPFQHRAYWFPQGQARTAPTDPVHTETVRFLDEERIDELAALLDGPTGSAQTVDVLSKLAARHRQQRGAQSIADARYQIRWEKSEAPGAARPTTEATTWLLVTHDSRAAQPIAEVLERRGHPYHIVGLPGSDADAAPAEEALRATVSQPRPHILYLAALEESGGSAAETLGWMQHRVLAAARRLFQLAATAGARAPIWLITAGAQRITGDETVEPAQTSLWGFGRAAALEQPELWGGLADVTTGDAEEWSALIDHIVAAPTSEDQIAVRGREIHVARLTRCAEKANAAALELRREATYLVTGGLGALGLEVAEFLASHGAGHLVLTGRRSASDTVRQRIDAMRERFDCQVLVATADVADRDDVARLFSTMRSELPPLAGIVHAAGEIGTSPLRTLDDAEMDRVFAGKVWGAVYLSEEVADMGLDFFLATSSIASVWGSHGQTAYGAANAFLDGLADSLRARGIPGISVNFGPWAAGMADAKAREQLSRRGVKTLAPADALAGMADVIAASTAHAVVARIDWATFLPVYQLQRRRAFLSQLEREVPDVPDASAPAPSGTTRFVEELTLAPVEQRRKLVLEYLRAAVAEVTRVDAAEIRDEAGFFDLGMDSLMAIELRRRLEQGLGKELPVTLAMDHPHLSDAAEYVLGDVLGLSEHTVAQPDTPSTVRTDDPIAIVGMACRFPGADDTDAFWSVLAEGADLIREIPDDRFDINEFYDPDPEAAGKVYSRYGGFLDGVDGFDPEFFGISPREAVWIDPQQRLVLETAWEGLERAGYSAAALRGSRSGVYVGVGANEYSHLLSGGSLDGIEAQFITGNALNVIAGRVSFTLGLEGPAVAVDTACSSSLVAVHQACQGLQSGDCDLALAGGVNVLLSPATTIATSRARMLSPDGRCKTFDAAADGYVRGEGCGILVLKRLSDAVRDGDRIQAVIRGSAVNQDGASGGLTVPNGGAQQRVIAAALTRAGLSGSDIDYLEAHGTGTSLGDPIEVQAAGAVLGDGRDPDRPLLMGSVKTNVGHLESASGVAGLIKVVLSLQHEMLPRHLHFKTPSPHIPWDRLAVRVVAEPTPWRADGRPRRAGVSSFGFSGTNAHVVLEEPPAQSADLRQPPTDRKDGAAGLESATAPEPACVLPISARSPEALTALARRYESWLTAHPDADIADVCYTAGAGRSHFEHRAALVVDSVDGARDLLAGLAEDRLGPGAVRGVCGDPPKTAWLFTGQGSQYPGMARELFDTEPVFRDTVTRCAEAIGDTLPRPLLEVLFDTDGDNGQTLRHTSYAQPALFAIEMGLARLWQARGIEPDVVLGHSVGQYAAACVAGVFGLEDGARLVADRGRLFGALPEGGRMVAVFTDAEVVEDFADEFPQVSVAAYNGPNTVLAGPASDLEQIVAGCSGEGIRTTWLDTSHAFHSALLDPMLDEFESCAARLAYAAPTRPLVCNRTGAVVTGPGVIDAQYWRRHARQPVQFAESVRTLADLGCSVLMEIGPQPFLIAAALRVWPESAATPRAIPSLRKGPDARRQLAEAVAAAYIAGHRLDFTGHDGGPHRRLQLPTYPFQHRSYWPKTAGIRSDGSGGSGLLGSAQDLASGDIVHTSRLSVKTQPWLSDHVIYGTVVVPGATYAAMALAAMPTPARVQEVFFYEPIILGDKDSREVQLMLRRTDDADGWTFEVHSRPYGDRDADWSRNASGTVAAGVGDAAPDAAPDAAADPVDNAIERLTRTRPQQLFDAFADNDLAWGPAWCSSLRSLWVGTGEAVGDIAVGAELGEHLGREPIHPVLLDLCTGIAGAALLAAAAQTDADPELFLPLRYGRVEVRERMPRRLYCRARWQTGGIDSETQVFDLDFLDHDGRNLGGIREFTVKRAPREALLRGLGADATRLIYRVGWRETSPPVRDDGALGPSSTWLVAGLDALADDVPGSIRIGFDRIWDPDRDGRVLLDPADDEHWRRLFALADERGAPVAGVVLGVTGRARPEEPSADFAARLEAQIRDVLGAVHSLSALGAKPAAGLWIVTERAVAAEAGEPVDPVQSALWGLGRTLIAEEPGLRCLLVDLDGSEDAGPALARLLGAPGDEPELALRQGRLLVPRLLPWSRSGQLAIPRGTDYVLAPTERGVLDNLRVSETEVTAPPEGHVQVRVEAAGLNFRDVLNALGLYPGDPGPIGGELAGVVTAPGPDVDGFEVGQRVFGFAVGAFASRVNVPVQFLAPVPEGISAVAAATTPAAVLTAGLAFDWAALRAGDRVLIHAASGGVGLAAVQLARQRGATVFATASGYKRPMLRAMGVDHVYDSRTTDFADQILADTDGAGVDVVLNSLTNDGFVAATVRATARNGRFAEIAKRDIWSPEQMAAARPDIDYEVLALDAVMQQDPDRIQLLLADLADSLARGETAPLPFEAYPLAEATTAFRRMQQARHTGKIILQMPKPLQPHGDRSYLITGGLGALGLHAAAYLAQLGAGDIVLTGRRMPDAATERAISEIAERYHCRIHTFAADVGDESAVRDLLERIRTELPPLGGVAHLAGVLDDALLPQQSPERFRTTLAPKAFGAWHLHRLTRDTELEFFIVYSSGSSVLGSPGQANYATANAVLDGLVAHRKARGLPATGVNWGPWAQGGMATSDAARANLGAQGLIPLEPTAALNALGEIVAHGIASAVVLKANWQRAAKLLGATRPPILDHVLPSAVAAGPGDSALLKQLQDVPEAQRGSFVTEHLQRELQQILGLAQPPAATGRFLELGMDSLMAVELRNRLVGQFGSGFTITATAVFDYPTIGALAEYLAAQTPESTEEGTEMKTADPDGQPATVGHADVVLQTS</sequence>
<evidence type="ECO:0000256" key="2">
    <source>
        <dbReference type="ARBA" id="ARBA00022553"/>
    </source>
</evidence>
<dbReference type="SUPFAM" id="SSF55048">
    <property type="entry name" value="Probable ACP-binding domain of malonyl-CoA ACP transacylase"/>
    <property type="match status" value="2"/>
</dbReference>
<organism evidence="11 12">
    <name type="scientific">Mycolicibacterium austroafricanum</name>
    <name type="common">Mycobacterium austroafricanum</name>
    <dbReference type="NCBI Taxonomy" id="39687"/>
    <lineage>
        <taxon>Bacteria</taxon>
        <taxon>Bacillati</taxon>
        <taxon>Actinomycetota</taxon>
        <taxon>Actinomycetes</taxon>
        <taxon>Mycobacteriales</taxon>
        <taxon>Mycobacteriaceae</taxon>
        <taxon>Mycolicibacterium</taxon>
    </lineage>
</organism>
<dbReference type="Pfam" id="PF08659">
    <property type="entry name" value="KR"/>
    <property type="match status" value="2"/>
</dbReference>
<dbReference type="Pfam" id="PF21089">
    <property type="entry name" value="PKS_DH_N"/>
    <property type="match status" value="1"/>
</dbReference>
<feature type="compositionally biased region" description="Low complexity" evidence="7">
    <location>
        <begin position="458"/>
        <end position="471"/>
    </location>
</feature>
<dbReference type="InterPro" id="IPR020806">
    <property type="entry name" value="PKS_PP-bd"/>
</dbReference>
<dbReference type="SMART" id="SM00822">
    <property type="entry name" value="PKS_KR"/>
    <property type="match status" value="2"/>
</dbReference>
<evidence type="ECO:0000259" key="9">
    <source>
        <dbReference type="PROSITE" id="PS52004"/>
    </source>
</evidence>
<dbReference type="CDD" id="cd00833">
    <property type="entry name" value="PKS"/>
    <property type="match status" value="2"/>
</dbReference>
<dbReference type="InterPro" id="IPR009081">
    <property type="entry name" value="PP-bd_ACP"/>
</dbReference>
<dbReference type="InterPro" id="IPR016036">
    <property type="entry name" value="Malonyl_transacylase_ACP-bd"/>
</dbReference>
<dbReference type="PROSITE" id="PS52019">
    <property type="entry name" value="PKS_MFAS_DH"/>
    <property type="match status" value="1"/>
</dbReference>
<feature type="region of interest" description="Disordered" evidence="7">
    <location>
        <begin position="1990"/>
        <end position="2017"/>
    </location>
</feature>
<evidence type="ECO:0000313" key="12">
    <source>
        <dbReference type="Proteomes" id="UP001172687"/>
    </source>
</evidence>
<feature type="region of interest" description="C-terminal hotdog fold" evidence="6">
    <location>
        <begin position="2609"/>
        <end position="2762"/>
    </location>
</feature>
<dbReference type="Pfam" id="PF22621">
    <property type="entry name" value="CurL-like_PKS_C"/>
    <property type="match status" value="2"/>
</dbReference>
<evidence type="ECO:0000259" key="8">
    <source>
        <dbReference type="PROSITE" id="PS50075"/>
    </source>
</evidence>
<keyword evidence="2" id="KW-0597">Phosphoprotein</keyword>
<dbReference type="Pfam" id="PF00109">
    <property type="entry name" value="ketoacyl-synt"/>
    <property type="match status" value="2"/>
</dbReference>
<dbReference type="InterPro" id="IPR016035">
    <property type="entry name" value="Acyl_Trfase/lysoPLipase"/>
</dbReference>
<dbReference type="EMBL" id="JAUHTC010000074">
    <property type="protein sequence ID" value="MDN4520428.1"/>
    <property type="molecule type" value="Genomic_DNA"/>
</dbReference>
<feature type="domain" description="PKS/mFAS DH" evidence="10">
    <location>
        <begin position="2470"/>
        <end position="2762"/>
    </location>
</feature>
<dbReference type="InterPro" id="IPR013968">
    <property type="entry name" value="PKS_KR"/>
</dbReference>
<dbReference type="Proteomes" id="UP001172687">
    <property type="component" value="Unassembled WGS sequence"/>
</dbReference>
<dbReference type="InterPro" id="IPR057326">
    <property type="entry name" value="KR_dom"/>
</dbReference>
<dbReference type="PROSITE" id="PS00012">
    <property type="entry name" value="PHOSPHOPANTETHEINE"/>
    <property type="match status" value="2"/>
</dbReference>
<dbReference type="InterPro" id="IPR014031">
    <property type="entry name" value="Ketoacyl_synth_C"/>
</dbReference>
<keyword evidence="4" id="KW-0511">Multifunctional enzyme</keyword>
<dbReference type="PROSITE" id="PS52004">
    <property type="entry name" value="KS3_2"/>
    <property type="match status" value="2"/>
</dbReference>
<dbReference type="Pfam" id="PF13602">
    <property type="entry name" value="ADH_zinc_N_2"/>
    <property type="match status" value="1"/>
</dbReference>
<dbReference type="Gene3D" id="3.90.180.10">
    <property type="entry name" value="Medium-chain alcohol dehydrogenases, catalytic domain"/>
    <property type="match status" value="1"/>
</dbReference>
<evidence type="ECO:0000256" key="1">
    <source>
        <dbReference type="ARBA" id="ARBA00022450"/>
    </source>
</evidence>
<dbReference type="Gene3D" id="3.40.50.720">
    <property type="entry name" value="NAD(P)-binding Rossmann-like Domain"/>
    <property type="match status" value="4"/>
</dbReference>
<dbReference type="SUPFAM" id="SSF50129">
    <property type="entry name" value="GroES-like"/>
    <property type="match status" value="1"/>
</dbReference>
<dbReference type="Gene3D" id="3.10.129.110">
    <property type="entry name" value="Polyketide synthase dehydratase"/>
    <property type="match status" value="1"/>
</dbReference>
<evidence type="ECO:0000256" key="7">
    <source>
        <dbReference type="SAM" id="MobiDB-lite"/>
    </source>
</evidence>
<dbReference type="CDD" id="cd08952">
    <property type="entry name" value="KR_1_SDR_x"/>
    <property type="match status" value="1"/>
</dbReference>
<protein>
    <submittedName>
        <fullName evidence="11">Type I polyketide synthase</fullName>
    </submittedName>
</protein>
<dbReference type="Gene3D" id="3.40.47.10">
    <property type="match status" value="2"/>
</dbReference>
<dbReference type="CDD" id="cd05195">
    <property type="entry name" value="enoyl_red"/>
    <property type="match status" value="1"/>
</dbReference>
<dbReference type="InterPro" id="IPR013154">
    <property type="entry name" value="ADH-like_N"/>
</dbReference>
<keyword evidence="3" id="KW-0808">Transferase</keyword>
<dbReference type="InterPro" id="IPR006162">
    <property type="entry name" value="Ppantetheine_attach_site"/>
</dbReference>
<dbReference type="InterPro" id="IPR018201">
    <property type="entry name" value="Ketoacyl_synth_AS"/>
</dbReference>
<dbReference type="InterPro" id="IPR036736">
    <property type="entry name" value="ACP-like_sf"/>
</dbReference>
<keyword evidence="5" id="KW-0012">Acyltransferase</keyword>
<feature type="domain" description="Carrier" evidence="8">
    <location>
        <begin position="3593"/>
        <end position="3671"/>
    </location>
</feature>
<dbReference type="InterPro" id="IPR001227">
    <property type="entry name" value="Ac_transferase_dom_sf"/>
</dbReference>
<dbReference type="SUPFAM" id="SSF47336">
    <property type="entry name" value="ACP-like"/>
    <property type="match status" value="2"/>
</dbReference>
<dbReference type="InterPro" id="IPR014043">
    <property type="entry name" value="Acyl_transferase_dom"/>
</dbReference>
<dbReference type="InterPro" id="IPR036291">
    <property type="entry name" value="NAD(P)-bd_dom_sf"/>
</dbReference>
<dbReference type="Pfam" id="PF00698">
    <property type="entry name" value="Acyl_transf_1"/>
    <property type="match status" value="2"/>
</dbReference>
<reference evidence="11" key="1">
    <citation type="submission" date="2023-07" db="EMBL/GenBank/DDBJ databases">
        <title>Degradation of tert-butanol by M. austroafricanum TBA100.</title>
        <authorList>
            <person name="Helbich S."/>
            <person name="Vainshtein Y."/>
        </authorList>
    </citation>
    <scope>NUCLEOTIDE SEQUENCE</scope>
    <source>
        <strain evidence="11">TBA100</strain>
    </source>
</reference>
<dbReference type="SMART" id="SM00826">
    <property type="entry name" value="PKS_DH"/>
    <property type="match status" value="1"/>
</dbReference>
<dbReference type="InterPro" id="IPR002364">
    <property type="entry name" value="Quin_OxRdtase/zeta-crystal_CS"/>
</dbReference>
<dbReference type="SUPFAM" id="SSF52151">
    <property type="entry name" value="FabD/lysophospholipase-like"/>
    <property type="match status" value="2"/>
</dbReference>
<dbReference type="RefSeq" id="WP_234935437.1">
    <property type="nucleotide sequence ID" value="NZ_CP070380.1"/>
</dbReference>
<evidence type="ECO:0000256" key="5">
    <source>
        <dbReference type="ARBA" id="ARBA00023315"/>
    </source>
</evidence>
<dbReference type="PANTHER" id="PTHR43775:SF51">
    <property type="entry name" value="INACTIVE PHENOLPHTHIOCEROL SYNTHESIS POLYKETIDE SYNTHASE TYPE I PKS1-RELATED"/>
    <property type="match status" value="1"/>
</dbReference>